<keyword evidence="6" id="KW-1185">Reference proteome</keyword>
<proteinExistence type="inferred from homology"/>
<keyword evidence="3 4" id="KW-0486">Methionine biosynthesis</keyword>
<dbReference type="OrthoDB" id="9797416at2"/>
<dbReference type="Gene3D" id="1.10.720.60">
    <property type="match status" value="1"/>
</dbReference>
<dbReference type="GO" id="GO:0043716">
    <property type="term" value="F:2-hydroxy-3-keto-5-methylthiopentenyl-1-phosphate phosphatase activity"/>
    <property type="evidence" value="ECO:0007669"/>
    <property type="project" value="UniProtKB-UniRule"/>
</dbReference>
<dbReference type="HAMAP" id="MF_01681">
    <property type="entry name" value="Salvage_MtnC"/>
    <property type="match status" value="1"/>
</dbReference>
<sequence>MIQAIVTDIEGTTGSIHFVHQVLFPYASQHMADFVRQNAHQKQVSEQLDTVRMLADCPQADLAQVIEILLTWIAEDRKATPLKALQGILWEQGYQNGDFKGHVYADVVTQLEAWQQQGLALYVYSSGSIHAQKLLFAYSEAGDLTPLFRGYFDTTSGNKREVQSYQKIAQSIGLPAQDLLFLSDVVEELDAAQAAGWKTCQLVREPEMRTGTHPQVASFAHIQLQDF</sequence>
<dbReference type="SFLD" id="SFLDF00044">
    <property type="entry name" value="enolase-phosphatase"/>
    <property type="match status" value="1"/>
</dbReference>
<dbReference type="GO" id="GO:0019509">
    <property type="term" value="P:L-methionine salvage from methylthioadenosine"/>
    <property type="evidence" value="ECO:0007669"/>
    <property type="project" value="UniProtKB-UniRule"/>
</dbReference>
<dbReference type="EC" id="3.1.3.77" evidence="4"/>
<evidence type="ECO:0000256" key="1">
    <source>
        <dbReference type="ARBA" id="ARBA00022605"/>
    </source>
</evidence>
<comment type="pathway">
    <text evidence="4">Amino-acid biosynthesis; L-methionine biosynthesis via salvage pathway; L-methionine from S-methyl-5-thio-alpha-D-ribose 1-phosphate: step 4/6.</text>
</comment>
<evidence type="ECO:0000256" key="2">
    <source>
        <dbReference type="ARBA" id="ARBA00022801"/>
    </source>
</evidence>
<comment type="pathway">
    <text evidence="4">Amino-acid biosynthesis; L-methionine biosynthesis via salvage pathway; L-methionine from S-methyl-5-thio-alpha-D-ribose 1-phosphate: step 3/6.</text>
</comment>
<name>A0A1H6TXX2_9GAMM</name>
<dbReference type="GO" id="GO:0043874">
    <property type="term" value="F:acireductone synthase activity"/>
    <property type="evidence" value="ECO:0007669"/>
    <property type="project" value="UniProtKB-EC"/>
</dbReference>
<reference evidence="6" key="1">
    <citation type="submission" date="2016-10" db="EMBL/GenBank/DDBJ databases">
        <authorList>
            <person name="Varghese N."/>
            <person name="Submissions S."/>
        </authorList>
    </citation>
    <scope>NUCLEOTIDE SEQUENCE [LARGE SCALE GENOMIC DNA]</scope>
    <source>
        <strain evidence="6">DSM 7165</strain>
    </source>
</reference>
<gene>
    <name evidence="4" type="primary">mtnC</name>
    <name evidence="5" type="ORF">SAMN05421831_1112</name>
</gene>
<comment type="similarity">
    <text evidence="4">Belongs to the HAD-like hydrolase superfamily. MasA/MtnC family.</text>
</comment>
<comment type="subunit">
    <text evidence="4">Monomer.</text>
</comment>
<dbReference type="InterPro" id="IPR006439">
    <property type="entry name" value="HAD-SF_hydro_IA"/>
</dbReference>
<dbReference type="RefSeq" id="WP_093311304.1">
    <property type="nucleotide sequence ID" value="NZ_FNYH01000011.1"/>
</dbReference>
<dbReference type="SFLD" id="SFLDG01133">
    <property type="entry name" value="C1.5.4:_Enolase-phosphatase_Li"/>
    <property type="match status" value="1"/>
</dbReference>
<dbReference type="Pfam" id="PF00702">
    <property type="entry name" value="Hydrolase"/>
    <property type="match status" value="1"/>
</dbReference>
<comment type="catalytic activity">
    <reaction evidence="4">
        <text>5-methylsulfanyl-2,3-dioxopentyl phosphate + H2O = 1,2-dihydroxy-5-(methylsulfanyl)pent-1-en-3-one + phosphate</text>
        <dbReference type="Rhea" id="RHEA:21700"/>
        <dbReference type="ChEBI" id="CHEBI:15377"/>
        <dbReference type="ChEBI" id="CHEBI:43474"/>
        <dbReference type="ChEBI" id="CHEBI:49252"/>
        <dbReference type="ChEBI" id="CHEBI:58828"/>
        <dbReference type="EC" id="3.1.3.77"/>
    </reaction>
</comment>
<keyword evidence="2 4" id="KW-0378">Hydrolase</keyword>
<dbReference type="PANTHER" id="PTHR20371:SF1">
    <property type="entry name" value="ENOLASE-PHOSPHATASE E1"/>
    <property type="match status" value="1"/>
</dbReference>
<dbReference type="AlphaFoldDB" id="A0A1H6TXX2"/>
<keyword evidence="4" id="KW-0479">Metal-binding</keyword>
<organism evidence="5 6">
    <name type="scientific">Allopseudospirillum japonicum</name>
    <dbReference type="NCBI Taxonomy" id="64971"/>
    <lineage>
        <taxon>Bacteria</taxon>
        <taxon>Pseudomonadati</taxon>
        <taxon>Pseudomonadota</taxon>
        <taxon>Gammaproteobacteria</taxon>
        <taxon>Oceanospirillales</taxon>
        <taxon>Oceanospirillaceae</taxon>
        <taxon>Allopseudospirillum</taxon>
    </lineage>
</organism>
<evidence type="ECO:0000313" key="6">
    <source>
        <dbReference type="Proteomes" id="UP000242999"/>
    </source>
</evidence>
<dbReference type="NCBIfam" id="TIGR01549">
    <property type="entry name" value="HAD-SF-IA-v1"/>
    <property type="match status" value="1"/>
</dbReference>
<dbReference type="FunFam" id="3.40.50.1000:FF:000079">
    <property type="entry name" value="Enolase-phosphatase E1"/>
    <property type="match status" value="1"/>
</dbReference>
<keyword evidence="4" id="KW-0460">Magnesium</keyword>
<dbReference type="CDD" id="cd01629">
    <property type="entry name" value="HAD_EP"/>
    <property type="match status" value="1"/>
</dbReference>
<dbReference type="STRING" id="64971.SAMN05421831_1112"/>
<evidence type="ECO:0000256" key="3">
    <source>
        <dbReference type="ARBA" id="ARBA00023167"/>
    </source>
</evidence>
<comment type="cofactor">
    <cofactor evidence="4">
        <name>Mg(2+)</name>
        <dbReference type="ChEBI" id="CHEBI:18420"/>
    </cofactor>
    <text evidence="4">Binds 1 Mg(2+) ion per subunit.</text>
</comment>
<accession>A0A1H6TXX2</accession>
<evidence type="ECO:0000256" key="4">
    <source>
        <dbReference type="HAMAP-Rule" id="MF_01681"/>
    </source>
</evidence>
<dbReference type="SFLD" id="SFLDS00003">
    <property type="entry name" value="Haloacid_Dehalogenase"/>
    <property type="match status" value="1"/>
</dbReference>
<dbReference type="Proteomes" id="UP000242999">
    <property type="component" value="Unassembled WGS sequence"/>
</dbReference>
<dbReference type="InterPro" id="IPR023943">
    <property type="entry name" value="Enolase-ppase_E1"/>
</dbReference>
<evidence type="ECO:0000313" key="5">
    <source>
        <dbReference type="EMBL" id="SEI81065.1"/>
    </source>
</evidence>
<keyword evidence="1 4" id="KW-0028">Amino-acid biosynthesis</keyword>
<dbReference type="UniPathway" id="UPA00904">
    <property type="reaction ID" value="UER00876"/>
</dbReference>
<dbReference type="InterPro" id="IPR036412">
    <property type="entry name" value="HAD-like_sf"/>
</dbReference>
<dbReference type="NCBIfam" id="TIGR01691">
    <property type="entry name" value="enolase-ppase"/>
    <property type="match status" value="1"/>
</dbReference>
<dbReference type="EMBL" id="FNYH01000011">
    <property type="protein sequence ID" value="SEI81065.1"/>
    <property type="molecule type" value="Genomic_DNA"/>
</dbReference>
<dbReference type="SFLD" id="SFLDG01129">
    <property type="entry name" value="C1.5:_HAD__Beta-PGM__Phosphata"/>
    <property type="match status" value="1"/>
</dbReference>
<dbReference type="GO" id="GO:0043715">
    <property type="term" value="F:2,3-diketo-5-methylthiopentyl-1-phosphate enolase activity"/>
    <property type="evidence" value="ECO:0007669"/>
    <property type="project" value="UniProtKB-UniRule"/>
</dbReference>
<protein>
    <recommendedName>
        <fullName evidence="4">Enolase-phosphatase E1</fullName>
        <ecNumber evidence="4">3.1.3.77</ecNumber>
    </recommendedName>
    <alternativeName>
        <fullName evidence="4">2,3-diketo-5-methylthio-1-phosphopentane phosphatase</fullName>
    </alternativeName>
</protein>
<dbReference type="SUPFAM" id="SSF56784">
    <property type="entry name" value="HAD-like"/>
    <property type="match status" value="1"/>
</dbReference>
<dbReference type="GO" id="GO:0000287">
    <property type="term" value="F:magnesium ion binding"/>
    <property type="evidence" value="ECO:0007669"/>
    <property type="project" value="UniProtKB-UniRule"/>
</dbReference>
<comment type="function">
    <text evidence="4">Bifunctional enzyme that catalyzes the enolization of 2,3-diketo-5-methylthiopentyl-1-phosphate (DK-MTP-1-P) into the intermediate 2-hydroxy-3-keto-5-methylthiopentenyl-1-phosphate (HK-MTPenyl-1-P), which is then dephosphorylated to form the acireductone 1,2-dihydroxy-3-keto-5-methylthiopentene (DHK-MTPene).</text>
</comment>
<dbReference type="PRINTS" id="PR00413">
    <property type="entry name" value="HADHALOGNASE"/>
</dbReference>
<dbReference type="Gene3D" id="3.40.50.1000">
    <property type="entry name" value="HAD superfamily/HAD-like"/>
    <property type="match status" value="1"/>
</dbReference>
<dbReference type="InterPro" id="IPR023214">
    <property type="entry name" value="HAD_sf"/>
</dbReference>
<dbReference type="PANTHER" id="PTHR20371">
    <property type="entry name" value="ENOLASE-PHOSPHATASE E1"/>
    <property type="match status" value="1"/>
</dbReference>